<dbReference type="CDD" id="cd06259">
    <property type="entry name" value="YdcF-like"/>
    <property type="match status" value="1"/>
</dbReference>
<dbReference type="InterPro" id="IPR003848">
    <property type="entry name" value="DUF218"/>
</dbReference>
<proteinExistence type="predicted"/>
<keyword evidence="4" id="KW-1185">Reference proteome</keyword>
<dbReference type="Proteomes" id="UP001500767">
    <property type="component" value="Unassembled WGS sequence"/>
</dbReference>
<keyword evidence="1" id="KW-1133">Transmembrane helix</keyword>
<keyword evidence="1" id="KW-0472">Membrane</keyword>
<name>A0ABP6X399_9ACTN</name>
<feature type="transmembrane region" description="Helical" evidence="1">
    <location>
        <begin position="119"/>
        <end position="147"/>
    </location>
</feature>
<organism evidence="3 4">
    <name type="scientific">Microlunatus spumicola</name>
    <dbReference type="NCBI Taxonomy" id="81499"/>
    <lineage>
        <taxon>Bacteria</taxon>
        <taxon>Bacillati</taxon>
        <taxon>Actinomycetota</taxon>
        <taxon>Actinomycetes</taxon>
        <taxon>Propionibacteriales</taxon>
        <taxon>Propionibacteriaceae</taxon>
        <taxon>Microlunatus</taxon>
    </lineage>
</organism>
<dbReference type="Pfam" id="PF02698">
    <property type="entry name" value="DUF218"/>
    <property type="match status" value="1"/>
</dbReference>
<evidence type="ECO:0000259" key="2">
    <source>
        <dbReference type="Pfam" id="PF02698"/>
    </source>
</evidence>
<gene>
    <name evidence="3" type="ORF">GCM10022197_13900</name>
</gene>
<evidence type="ECO:0000256" key="1">
    <source>
        <dbReference type="SAM" id="Phobius"/>
    </source>
</evidence>
<feature type="transmembrane region" description="Helical" evidence="1">
    <location>
        <begin position="28"/>
        <end position="47"/>
    </location>
</feature>
<comment type="caution">
    <text evidence="3">The sequence shown here is derived from an EMBL/GenBank/DDBJ whole genome shotgun (WGS) entry which is preliminary data.</text>
</comment>
<feature type="domain" description="DUF218" evidence="2">
    <location>
        <begin position="159"/>
        <end position="304"/>
    </location>
</feature>
<protein>
    <submittedName>
        <fullName evidence="3">YdcF family protein</fullName>
    </submittedName>
</protein>
<feature type="transmembrane region" description="Helical" evidence="1">
    <location>
        <begin position="53"/>
        <end position="76"/>
    </location>
</feature>
<feature type="transmembrane region" description="Helical" evidence="1">
    <location>
        <begin position="315"/>
        <end position="335"/>
    </location>
</feature>
<evidence type="ECO:0000313" key="4">
    <source>
        <dbReference type="Proteomes" id="UP001500767"/>
    </source>
</evidence>
<dbReference type="EMBL" id="BAAAYR010000001">
    <property type="protein sequence ID" value="GAA3559658.1"/>
    <property type="molecule type" value="Genomic_DNA"/>
</dbReference>
<sequence>MVSLAIGAVFVVLYAVYRRRDRRLLRNGVFLVAAAWFLLSGAFTLLAGVSPAFGLGVVLLVGLAPLAVVVLAGFAIANGVKVIRAEGLSLATSLSLLAGLALLVLPVVGALLFLTRNPFGIGAAALLFLLSAYAGVVFVVFLVYSVVYGRTAERVRPAALVVLGSRIIDGRVPPLLRSRLDRALDLYRRAAAEGRPPLLIPSGGQGDDESRSEGAAMAEYLLAQGVDPADVRPEVEARNTRENLLLSAAVQRDAGRPGPALAVTNNYHVLRTAILAREIGSDTQVVGSPTARYYVPSAFLREFVAVVVEHRTLHLLLVVPFAALIVVGMVAINVVS</sequence>
<reference evidence="4" key="1">
    <citation type="journal article" date="2019" name="Int. J. Syst. Evol. Microbiol.">
        <title>The Global Catalogue of Microorganisms (GCM) 10K type strain sequencing project: providing services to taxonomists for standard genome sequencing and annotation.</title>
        <authorList>
            <consortium name="The Broad Institute Genomics Platform"/>
            <consortium name="The Broad Institute Genome Sequencing Center for Infectious Disease"/>
            <person name="Wu L."/>
            <person name="Ma J."/>
        </authorList>
    </citation>
    <scope>NUCLEOTIDE SEQUENCE [LARGE SCALE GENOMIC DNA]</scope>
    <source>
        <strain evidence="4">JCM 16540</strain>
    </source>
</reference>
<feature type="transmembrane region" description="Helical" evidence="1">
    <location>
        <begin position="88"/>
        <end position="113"/>
    </location>
</feature>
<dbReference type="PANTHER" id="PTHR30336:SF18">
    <property type="entry name" value="MEMBRANE PROTEIN"/>
    <property type="match status" value="1"/>
</dbReference>
<dbReference type="InterPro" id="IPR014729">
    <property type="entry name" value="Rossmann-like_a/b/a_fold"/>
</dbReference>
<keyword evidence="1" id="KW-0812">Transmembrane</keyword>
<evidence type="ECO:0000313" key="3">
    <source>
        <dbReference type="EMBL" id="GAA3559658.1"/>
    </source>
</evidence>
<accession>A0ABP6X399</accession>
<dbReference type="Gene3D" id="3.40.50.620">
    <property type="entry name" value="HUPs"/>
    <property type="match status" value="1"/>
</dbReference>
<dbReference type="InterPro" id="IPR051599">
    <property type="entry name" value="Cell_Envelope_Assoc"/>
</dbReference>
<dbReference type="PANTHER" id="PTHR30336">
    <property type="entry name" value="INNER MEMBRANE PROTEIN, PROBABLE PERMEASE"/>
    <property type="match status" value="1"/>
</dbReference>
<dbReference type="RefSeq" id="WP_204911638.1">
    <property type="nucleotide sequence ID" value="NZ_BAAAYR010000001.1"/>
</dbReference>